<dbReference type="InterPro" id="IPR017930">
    <property type="entry name" value="Myb_dom"/>
</dbReference>
<feature type="domain" description="HTH myb-type" evidence="3">
    <location>
        <begin position="96"/>
        <end position="150"/>
    </location>
</feature>
<feature type="region of interest" description="Disordered" evidence="1">
    <location>
        <begin position="1"/>
        <end position="29"/>
    </location>
</feature>
<feature type="region of interest" description="Disordered" evidence="1">
    <location>
        <begin position="270"/>
        <end position="366"/>
    </location>
</feature>
<feature type="compositionally biased region" description="Basic residues" evidence="1">
    <location>
        <begin position="299"/>
        <end position="319"/>
    </location>
</feature>
<dbReference type="Pfam" id="PF00249">
    <property type="entry name" value="Myb_DNA-binding"/>
    <property type="match status" value="1"/>
</dbReference>
<feature type="domain" description="Myb-like" evidence="2">
    <location>
        <begin position="71"/>
        <end position="95"/>
    </location>
</feature>
<dbReference type="GO" id="GO:0005634">
    <property type="term" value="C:nucleus"/>
    <property type="evidence" value="ECO:0007669"/>
    <property type="project" value="TreeGrafter"/>
</dbReference>
<organism evidence="4 5">
    <name type="scientific">Tuber aestivum</name>
    <name type="common">summer truffle</name>
    <dbReference type="NCBI Taxonomy" id="59557"/>
    <lineage>
        <taxon>Eukaryota</taxon>
        <taxon>Fungi</taxon>
        <taxon>Dikarya</taxon>
        <taxon>Ascomycota</taxon>
        <taxon>Pezizomycotina</taxon>
        <taxon>Pezizomycetes</taxon>
        <taxon>Pezizales</taxon>
        <taxon>Tuberaceae</taxon>
        <taxon>Tuber</taxon>
    </lineage>
</organism>
<dbReference type="GO" id="GO:0000978">
    <property type="term" value="F:RNA polymerase II cis-regulatory region sequence-specific DNA binding"/>
    <property type="evidence" value="ECO:0007669"/>
    <property type="project" value="TreeGrafter"/>
</dbReference>
<accession>A0A292PV56</accession>
<dbReference type="SMART" id="SM00717">
    <property type="entry name" value="SANT"/>
    <property type="match status" value="1"/>
</dbReference>
<feature type="domain" description="Myb-like" evidence="2">
    <location>
        <begin position="96"/>
        <end position="146"/>
    </location>
</feature>
<evidence type="ECO:0000259" key="2">
    <source>
        <dbReference type="PROSITE" id="PS50090"/>
    </source>
</evidence>
<dbReference type="CDD" id="cd00167">
    <property type="entry name" value="SANT"/>
    <property type="match status" value="2"/>
</dbReference>
<dbReference type="Gene3D" id="1.10.10.60">
    <property type="entry name" value="Homeodomain-like"/>
    <property type="match status" value="2"/>
</dbReference>
<dbReference type="Proteomes" id="UP001412239">
    <property type="component" value="Unassembled WGS sequence"/>
</dbReference>
<sequence>MCTRVRLTGEKQRGSRRGGGGSAYVHGKRDNNRGITNNVLSVPSFSHWGVTVPLLTAIGNGIEKEQSRPVKWDAIAASLPRRSKKECRKRWHHTMMEAVRKCEWKSEEDERLSGAVQKYGKNWSSVAQVVMTRNDNECMRRWNELQNRNTNLNSTGSNMWIEEMYQFNQSHPTHRASVSSIASSGDFHHDSSSYSTPYGSLPDPMVDEFLHEVGNISPHDTHYDGLDIDPSRLHSAPPSATIDPRQATHMDHTLDAFIDFEADRTGRTFEVRQHTPPNGQQFDPNDWSWFDTIVPQNGTHHHHQHHEQHHHSQHHHNGHPHGFLTDTHPSELSSDSPVGLDSGSSSYSSSRSGSLAPPPMQRVPNLDNMDFYSLQTSQLLSQKTAPESPGARVVIVCKSNDSRTLSSLDTIMKTLKANGHSVIQESQPVNGVPNGNDYLCGSLALDDVLQDLC</sequence>
<evidence type="ECO:0000259" key="3">
    <source>
        <dbReference type="PROSITE" id="PS51294"/>
    </source>
</evidence>
<dbReference type="InterPro" id="IPR009057">
    <property type="entry name" value="Homeodomain-like_sf"/>
</dbReference>
<dbReference type="InterPro" id="IPR050560">
    <property type="entry name" value="MYB_TF"/>
</dbReference>
<proteinExistence type="predicted"/>
<protein>
    <recommendedName>
        <fullName evidence="6">Myb-like domain-containing protein</fullName>
    </recommendedName>
</protein>
<keyword evidence="5" id="KW-1185">Reference proteome</keyword>
<evidence type="ECO:0008006" key="6">
    <source>
        <dbReference type="Google" id="ProtNLM"/>
    </source>
</evidence>
<dbReference type="PANTHER" id="PTHR45614">
    <property type="entry name" value="MYB PROTEIN-RELATED"/>
    <property type="match status" value="1"/>
</dbReference>
<name>A0A292PV56_9PEZI</name>
<dbReference type="GO" id="GO:0000981">
    <property type="term" value="F:DNA-binding transcription factor activity, RNA polymerase II-specific"/>
    <property type="evidence" value="ECO:0007669"/>
    <property type="project" value="TreeGrafter"/>
</dbReference>
<gene>
    <name evidence="4" type="ORF">GSTUAT00005555001</name>
</gene>
<evidence type="ECO:0000313" key="5">
    <source>
        <dbReference type="Proteomes" id="UP001412239"/>
    </source>
</evidence>
<dbReference type="AlphaFoldDB" id="A0A292PV56"/>
<evidence type="ECO:0000256" key="1">
    <source>
        <dbReference type="SAM" id="MobiDB-lite"/>
    </source>
</evidence>
<dbReference type="PROSITE" id="PS50090">
    <property type="entry name" value="MYB_LIKE"/>
    <property type="match status" value="2"/>
</dbReference>
<dbReference type="EMBL" id="LN891049">
    <property type="protein sequence ID" value="CUS10373.1"/>
    <property type="molecule type" value="Genomic_DNA"/>
</dbReference>
<evidence type="ECO:0000313" key="4">
    <source>
        <dbReference type="EMBL" id="CUS10373.1"/>
    </source>
</evidence>
<dbReference type="InterPro" id="IPR001005">
    <property type="entry name" value="SANT/Myb"/>
</dbReference>
<reference evidence="4" key="1">
    <citation type="submission" date="2015-10" db="EMBL/GenBank/DDBJ databases">
        <authorList>
            <person name="Regsiter A."/>
            <person name="william w."/>
        </authorList>
    </citation>
    <scope>NUCLEOTIDE SEQUENCE</scope>
    <source>
        <strain evidence="4">Montdore</strain>
    </source>
</reference>
<dbReference type="SUPFAM" id="SSF46689">
    <property type="entry name" value="Homeodomain-like"/>
    <property type="match status" value="1"/>
</dbReference>
<dbReference type="PROSITE" id="PS51294">
    <property type="entry name" value="HTH_MYB"/>
    <property type="match status" value="1"/>
</dbReference>
<feature type="compositionally biased region" description="Low complexity" evidence="1">
    <location>
        <begin position="332"/>
        <end position="355"/>
    </location>
</feature>